<accession>A0A0A3J005</accession>
<keyword evidence="2" id="KW-1185">Reference proteome</keyword>
<dbReference type="Pfam" id="PF11148">
    <property type="entry name" value="DUF2922"/>
    <property type="match status" value="1"/>
</dbReference>
<dbReference type="eggNOG" id="ENOG5033A2M">
    <property type="taxonomic scope" value="Bacteria"/>
</dbReference>
<dbReference type="InterPro" id="IPR021321">
    <property type="entry name" value="DUF2922"/>
</dbReference>
<dbReference type="EMBL" id="JPVQ01000021">
    <property type="protein sequence ID" value="KGR90329.1"/>
    <property type="molecule type" value="Genomic_DNA"/>
</dbReference>
<sequence>MALTLEMKFNTENGKTMTISISEPKDDLTPAEVSNVMQTIIDQDVFHYEGFSLIGINQARVIERNISEIALS</sequence>
<dbReference type="Proteomes" id="UP000030595">
    <property type="component" value="Unassembled WGS sequence"/>
</dbReference>
<dbReference type="AlphaFoldDB" id="A0A0A3J005"/>
<evidence type="ECO:0000313" key="2">
    <source>
        <dbReference type="Proteomes" id="UP000030595"/>
    </source>
</evidence>
<organism evidence="1 2">
    <name type="scientific">Ureibacillus massiliensis 4400831 = CIP 108448 = CCUG 49529</name>
    <dbReference type="NCBI Taxonomy" id="1211035"/>
    <lineage>
        <taxon>Bacteria</taxon>
        <taxon>Bacillati</taxon>
        <taxon>Bacillota</taxon>
        <taxon>Bacilli</taxon>
        <taxon>Bacillales</taxon>
        <taxon>Caryophanaceae</taxon>
        <taxon>Ureibacillus</taxon>
    </lineage>
</organism>
<dbReference type="OrthoDB" id="2454247at2"/>
<evidence type="ECO:0000313" key="1">
    <source>
        <dbReference type="EMBL" id="KGR90329.1"/>
    </source>
</evidence>
<protein>
    <recommendedName>
        <fullName evidence="3">DUF2922 domain-containing protein</fullName>
    </recommendedName>
</protein>
<reference evidence="1 2" key="1">
    <citation type="submission" date="2014-02" db="EMBL/GenBank/DDBJ databases">
        <title>Draft genome sequence of Lysinibacillus massiliensis CCUG 49529.</title>
        <authorList>
            <person name="Zhang F."/>
            <person name="Wang G."/>
            <person name="Zhang L."/>
        </authorList>
    </citation>
    <scope>NUCLEOTIDE SEQUENCE [LARGE SCALE GENOMIC DNA]</scope>
    <source>
        <strain evidence="1 2">CCUG 49529</strain>
    </source>
</reference>
<evidence type="ECO:0008006" key="3">
    <source>
        <dbReference type="Google" id="ProtNLM"/>
    </source>
</evidence>
<proteinExistence type="predicted"/>
<name>A0A0A3J005_9BACL</name>
<gene>
    <name evidence="1" type="ORF">CD30_12225</name>
</gene>
<dbReference type="RefSeq" id="WP_036177158.1">
    <property type="nucleotide sequence ID" value="NZ_AVCZ01000021.1"/>
</dbReference>
<comment type="caution">
    <text evidence="1">The sequence shown here is derived from an EMBL/GenBank/DDBJ whole genome shotgun (WGS) entry which is preliminary data.</text>
</comment>